<name>A0ABQ2PKA5_9NEIS</name>
<reference evidence="2" key="1">
    <citation type="journal article" date="2019" name="Int. J. Syst. Evol. Microbiol.">
        <title>The Global Catalogue of Microorganisms (GCM) 10K type strain sequencing project: providing services to taxonomists for standard genome sequencing and annotation.</title>
        <authorList>
            <consortium name="The Broad Institute Genomics Platform"/>
            <consortium name="The Broad Institute Genome Sequencing Center for Infectious Disease"/>
            <person name="Wu L."/>
            <person name="Ma J."/>
        </authorList>
    </citation>
    <scope>NUCLEOTIDE SEQUENCE [LARGE SCALE GENOMIC DNA]</scope>
    <source>
        <strain evidence="2">CGMCC 1.8860</strain>
    </source>
</reference>
<dbReference type="EMBL" id="BMLY01000002">
    <property type="protein sequence ID" value="GGP26044.1"/>
    <property type="molecule type" value="Genomic_DNA"/>
</dbReference>
<protein>
    <submittedName>
        <fullName evidence="1">Uncharacterized protein</fullName>
    </submittedName>
</protein>
<comment type="caution">
    <text evidence="1">The sequence shown here is derived from an EMBL/GenBank/DDBJ whole genome shotgun (WGS) entry which is preliminary data.</text>
</comment>
<dbReference type="Proteomes" id="UP000621859">
    <property type="component" value="Unassembled WGS sequence"/>
</dbReference>
<gene>
    <name evidence="1" type="ORF">GCM10010971_18630</name>
</gene>
<organism evidence="1 2">
    <name type="scientific">Silvimonas amylolytica</name>
    <dbReference type="NCBI Taxonomy" id="449663"/>
    <lineage>
        <taxon>Bacteria</taxon>
        <taxon>Pseudomonadati</taxon>
        <taxon>Pseudomonadota</taxon>
        <taxon>Betaproteobacteria</taxon>
        <taxon>Neisseriales</taxon>
        <taxon>Chitinibacteraceae</taxon>
        <taxon>Silvimonas</taxon>
    </lineage>
</organism>
<keyword evidence="2" id="KW-1185">Reference proteome</keyword>
<accession>A0ABQ2PKA5</accession>
<evidence type="ECO:0000313" key="1">
    <source>
        <dbReference type="EMBL" id="GGP26044.1"/>
    </source>
</evidence>
<evidence type="ECO:0000313" key="2">
    <source>
        <dbReference type="Proteomes" id="UP000621859"/>
    </source>
</evidence>
<sequence length="152" mass="16415">MTRAYAEPQSGARARLRVVTTGEIRLIPGRDCHDEYAPGAGVVATQGYDLADHHLNGRKLGMPDEPATDQRGTVSEVFVTAGQPVEVNFISQQIATGTSNWVCNLKWSFVPEAGKDYVSRSSQSFEACSLSVTTLDGQSVGHRDYLNACPAK</sequence>
<proteinExistence type="predicted"/>